<feature type="transmembrane region" description="Helical" evidence="15">
    <location>
        <begin position="451"/>
        <end position="473"/>
    </location>
</feature>
<feature type="transmembrane region" description="Helical" evidence="15">
    <location>
        <begin position="58"/>
        <end position="81"/>
    </location>
</feature>
<evidence type="ECO:0000256" key="7">
    <source>
        <dbReference type="ARBA" id="ARBA00022692"/>
    </source>
</evidence>
<feature type="transmembrane region" description="Helical" evidence="15">
    <location>
        <begin position="101"/>
        <end position="125"/>
    </location>
</feature>
<keyword evidence="10 15" id="KW-1133">Transmembrane helix</keyword>
<dbReference type="InterPro" id="IPR000883">
    <property type="entry name" value="Cyt_C_Oxase_1"/>
</dbReference>
<dbReference type="RefSeq" id="WP_096507287.1">
    <property type="nucleotide sequence ID" value="NZ_CABVLY010000025.1"/>
</dbReference>
<feature type="transmembrane region" description="Helical" evidence="15">
    <location>
        <begin position="145"/>
        <end position="169"/>
    </location>
</feature>
<dbReference type="InterPro" id="IPR036927">
    <property type="entry name" value="Cyt_c_oxase-like_su1_sf"/>
</dbReference>
<evidence type="ECO:0000256" key="13">
    <source>
        <dbReference type="ARBA" id="ARBA00023136"/>
    </source>
</evidence>
<dbReference type="InterPro" id="IPR014207">
    <property type="entry name" value="Cyt_c_ubiqinol_oxidase_su1"/>
</dbReference>
<feature type="transmembrane region" description="Helical" evidence="15">
    <location>
        <begin position="226"/>
        <end position="252"/>
    </location>
</feature>
<evidence type="ECO:0000256" key="10">
    <source>
        <dbReference type="ARBA" id="ARBA00022989"/>
    </source>
</evidence>
<comment type="similarity">
    <text evidence="2 14">Belongs to the heme-copper respiratory oxidase family.</text>
</comment>
<dbReference type="GO" id="GO:0009060">
    <property type="term" value="P:aerobic respiration"/>
    <property type="evidence" value="ECO:0007669"/>
    <property type="project" value="InterPro"/>
</dbReference>
<evidence type="ECO:0000313" key="18">
    <source>
        <dbReference type="EMBL" id="VVU52707.1"/>
    </source>
</evidence>
<evidence type="ECO:0000256" key="9">
    <source>
        <dbReference type="ARBA" id="ARBA00022982"/>
    </source>
</evidence>
<evidence type="ECO:0000256" key="15">
    <source>
        <dbReference type="SAM" id="Phobius"/>
    </source>
</evidence>
<keyword evidence="9 14" id="KW-0249">Electron transport</keyword>
<keyword evidence="8" id="KW-0479">Metal-binding</keyword>
<dbReference type="GO" id="GO:0009486">
    <property type="term" value="F:cytochrome bo3 ubiquinol oxidase activity"/>
    <property type="evidence" value="ECO:0007669"/>
    <property type="project" value="TreeGrafter"/>
</dbReference>
<feature type="transmembrane region" description="Helical" evidence="15">
    <location>
        <begin position="316"/>
        <end position="335"/>
    </location>
</feature>
<dbReference type="GO" id="GO:0005886">
    <property type="term" value="C:plasma membrane"/>
    <property type="evidence" value="ECO:0007669"/>
    <property type="project" value="UniProtKB-SubCell"/>
</dbReference>
<dbReference type="PROSITE" id="PS00077">
    <property type="entry name" value="COX1_CUB"/>
    <property type="match status" value="1"/>
</dbReference>
<evidence type="ECO:0000313" key="19">
    <source>
        <dbReference type="Proteomes" id="UP000494201"/>
    </source>
</evidence>
<evidence type="ECO:0000313" key="17">
    <source>
        <dbReference type="EMBL" id="MBM2765133.1"/>
    </source>
</evidence>
<dbReference type="GO" id="GO:0015990">
    <property type="term" value="P:electron transport coupled proton transport"/>
    <property type="evidence" value="ECO:0007669"/>
    <property type="project" value="TreeGrafter"/>
</dbReference>
<dbReference type="PANTHER" id="PTHR10422:SF35">
    <property type="entry name" value="CYTOCHROME BO(3) UBIQUINOL OXIDASE SUBUNIT 1"/>
    <property type="match status" value="1"/>
</dbReference>
<accession>A0A6P2GGH6</accession>
<evidence type="ECO:0000256" key="8">
    <source>
        <dbReference type="ARBA" id="ARBA00022723"/>
    </source>
</evidence>
<feature type="transmembrane region" description="Helical" evidence="15">
    <location>
        <begin position="414"/>
        <end position="439"/>
    </location>
</feature>
<dbReference type="PRINTS" id="PR01165">
    <property type="entry name" value="CYCOXIDASEI"/>
</dbReference>
<keyword evidence="7 14" id="KW-0812">Transmembrane</keyword>
<dbReference type="GO" id="GO:0004129">
    <property type="term" value="F:cytochrome-c oxidase activity"/>
    <property type="evidence" value="ECO:0007669"/>
    <property type="project" value="InterPro"/>
</dbReference>
<keyword evidence="11" id="KW-0408">Iron</keyword>
<protein>
    <submittedName>
        <fullName evidence="17 18">Cytochrome O ubiquinol oxidase</fullName>
    </submittedName>
</protein>
<feature type="transmembrane region" description="Helical" evidence="15">
    <location>
        <begin position="16"/>
        <end position="37"/>
    </location>
</feature>
<dbReference type="GO" id="GO:0016682">
    <property type="term" value="F:oxidoreductase activity, acting on diphenols and related substances as donors, oxygen as acceptor"/>
    <property type="evidence" value="ECO:0007669"/>
    <property type="project" value="InterPro"/>
</dbReference>
<evidence type="ECO:0000256" key="2">
    <source>
        <dbReference type="ARBA" id="ARBA00009578"/>
    </source>
</evidence>
<name>A0A6P2GGH6_9BURK</name>
<evidence type="ECO:0000256" key="1">
    <source>
        <dbReference type="ARBA" id="ARBA00004651"/>
    </source>
</evidence>
<feature type="transmembrane region" description="Helical" evidence="15">
    <location>
        <begin position="379"/>
        <end position="402"/>
    </location>
</feature>
<feature type="transmembrane region" description="Helical" evidence="15">
    <location>
        <begin position="286"/>
        <end position="304"/>
    </location>
</feature>
<sequence>MFGKLTLSAIPFDQPIIMVAGAFMGLAVLGVLAGLTITGRWKWLWTEWLTTVDHKKLGVMYIIVALIMLLRGFADAIMMRMQLALAYNAPGYLPPHHYDQIFTAHGVIMIFFMAMVFMVGLMNLVVPLQIGARDVAFPFINSLSFWMTAVSAILINISLVIGEFAQTGWLAYPPLSELQFSPGVGVDYYLWALQISGVGTLLTGVNFFVTIIKMRAPGMTLMKMPVFTWTALCTNVLIMASFPILTATLALLGLDRYLGMHFFTNEAGGNAMLYLNLIWAWGHPEVYILILPAFGIFSEVIATFSKKPLFGYKTMVYATCAIMVLSFLVWLHHFFTMGSGANVNAFFGIMTMIIAIPTGVKVFNWLFTMYRGRIEFTTPVLWTIGFMVTFTIGGMTGVMMAIPGADFVLHNSLFLIAHFHNVIIGGVLFGYLAGFNYWFPKAFGFKLNEKLGKAAFWFWQVGFYVAFVPLYVLGFMGMTRRLNHYDNPAWHPWLLVAAFGAVLIAIGIACQLLQLVVSIRNRNLPEYRDTTGDPWGGRTLEWATTSPPADYNFAVTPQVRTLDAYADMKARGDARPNPASIRDIHMPSNTCAGLVVAIFSLVLGFALVWHIWWMAIGGLVGIVATLVIYSSRDNDGYYIPATKVRKIEEKQPAVRVATRVDDVELEAN</sequence>
<keyword evidence="20" id="KW-1185">Reference proteome</keyword>
<feature type="domain" description="Cytochrome oxidase subunit I profile" evidence="16">
    <location>
        <begin position="39"/>
        <end position="560"/>
    </location>
</feature>
<feature type="transmembrane region" description="Helical" evidence="15">
    <location>
        <begin position="347"/>
        <end position="367"/>
    </location>
</feature>
<dbReference type="GeneID" id="56503513"/>
<dbReference type="SUPFAM" id="SSF81442">
    <property type="entry name" value="Cytochrome c oxidase subunit I-like"/>
    <property type="match status" value="1"/>
</dbReference>
<feature type="transmembrane region" description="Helical" evidence="15">
    <location>
        <begin position="493"/>
        <end position="517"/>
    </location>
</feature>
<keyword evidence="12" id="KW-0186">Copper</keyword>
<comment type="subcellular location">
    <subcellularLocation>
        <location evidence="1">Cell membrane</location>
        <topology evidence="1">Multi-pass membrane protein</topology>
    </subcellularLocation>
</comment>
<dbReference type="AlphaFoldDB" id="A0A6P2GGH6"/>
<evidence type="ECO:0000256" key="5">
    <source>
        <dbReference type="ARBA" id="ARBA00022617"/>
    </source>
</evidence>
<dbReference type="FunFam" id="1.20.210.10:FF:000002">
    <property type="entry name" value="Cytochrome o ubiquinol oxidase, subunit I"/>
    <property type="match status" value="1"/>
</dbReference>
<dbReference type="Proteomes" id="UP000755577">
    <property type="component" value="Unassembled WGS sequence"/>
</dbReference>
<dbReference type="GO" id="GO:0020037">
    <property type="term" value="F:heme binding"/>
    <property type="evidence" value="ECO:0007669"/>
    <property type="project" value="InterPro"/>
</dbReference>
<dbReference type="InterPro" id="IPR023616">
    <property type="entry name" value="Cyt_c_oxase-like_su1_dom"/>
</dbReference>
<dbReference type="Proteomes" id="UP000494201">
    <property type="component" value="Unassembled WGS sequence"/>
</dbReference>
<proteinExistence type="inferred from homology"/>
<dbReference type="GO" id="GO:0046872">
    <property type="term" value="F:metal ion binding"/>
    <property type="evidence" value="ECO:0007669"/>
    <property type="project" value="UniProtKB-KW"/>
</dbReference>
<dbReference type="Pfam" id="PF00115">
    <property type="entry name" value="COX1"/>
    <property type="match status" value="1"/>
</dbReference>
<feature type="transmembrane region" description="Helical" evidence="15">
    <location>
        <begin position="189"/>
        <end position="214"/>
    </location>
</feature>
<reference evidence="18 19" key="1">
    <citation type="submission" date="2019-09" db="EMBL/GenBank/DDBJ databases">
        <authorList>
            <person name="Depoorter E."/>
        </authorList>
    </citation>
    <scope>NUCLEOTIDE SEQUENCE [LARGE SCALE GENOMIC DNA]</scope>
    <source>
        <strain evidence="18">LMG 20980</strain>
    </source>
</reference>
<dbReference type="InterPro" id="IPR023615">
    <property type="entry name" value="Cyt_c_Oxase_su1_BS"/>
</dbReference>
<evidence type="ECO:0000256" key="12">
    <source>
        <dbReference type="ARBA" id="ARBA00023008"/>
    </source>
</evidence>
<evidence type="ECO:0000313" key="20">
    <source>
        <dbReference type="Proteomes" id="UP000755577"/>
    </source>
</evidence>
<keyword evidence="13 15" id="KW-0472">Membrane</keyword>
<keyword evidence="3 14" id="KW-0813">Transport</keyword>
<organism evidence="18 19">
    <name type="scientific">Burkholderia anthina</name>
    <dbReference type="NCBI Taxonomy" id="179879"/>
    <lineage>
        <taxon>Bacteria</taxon>
        <taxon>Pseudomonadati</taxon>
        <taxon>Pseudomonadota</taxon>
        <taxon>Betaproteobacteria</taxon>
        <taxon>Burkholderiales</taxon>
        <taxon>Burkholderiaceae</taxon>
        <taxon>Burkholderia</taxon>
        <taxon>Burkholderia cepacia complex</taxon>
    </lineage>
</organism>
<dbReference type="CDD" id="cd01662">
    <property type="entry name" value="Ubiquinol_Oxidase_I"/>
    <property type="match status" value="1"/>
</dbReference>
<reference evidence="17 20" key="2">
    <citation type="submission" date="2021-02" db="EMBL/GenBank/DDBJ databases">
        <title>Draft genome of the type strains Burkholderia anthina DSM16086.</title>
        <authorList>
            <person name="Hertel R."/>
            <person name="Meissner J."/>
            <person name="Poehlein A."/>
            <person name="Daniel R."/>
            <person name="Commichau F.M."/>
        </authorList>
    </citation>
    <scope>NUCLEOTIDE SEQUENCE [LARGE SCALE GENOMIC DNA]</scope>
    <source>
        <strain evidence="17 20">DSM 16086</strain>
    </source>
</reference>
<keyword evidence="5 14" id="KW-0349">Heme</keyword>
<gene>
    <name evidence="17" type="primary">cyoB</name>
    <name evidence="18" type="ORF">BAN20980_05446</name>
    <name evidence="17" type="ORF">JQK92_01700</name>
</gene>
<keyword evidence="4" id="KW-1003">Cell membrane</keyword>
<dbReference type="Gene3D" id="1.20.210.10">
    <property type="entry name" value="Cytochrome c oxidase-like, subunit I domain"/>
    <property type="match status" value="1"/>
</dbReference>
<dbReference type="EMBL" id="JAFCIQ010000001">
    <property type="protein sequence ID" value="MBM2765133.1"/>
    <property type="molecule type" value="Genomic_DNA"/>
</dbReference>
<evidence type="ECO:0000256" key="3">
    <source>
        <dbReference type="ARBA" id="ARBA00022448"/>
    </source>
</evidence>
<evidence type="ECO:0000256" key="11">
    <source>
        <dbReference type="ARBA" id="ARBA00023004"/>
    </source>
</evidence>
<evidence type="ECO:0000256" key="14">
    <source>
        <dbReference type="RuleBase" id="RU000370"/>
    </source>
</evidence>
<dbReference type="PANTHER" id="PTHR10422">
    <property type="entry name" value="CYTOCHROME C OXIDASE SUBUNIT 1"/>
    <property type="match status" value="1"/>
</dbReference>
<dbReference type="EMBL" id="CABVLY010000025">
    <property type="protein sequence ID" value="VVU52707.1"/>
    <property type="molecule type" value="Genomic_DNA"/>
</dbReference>
<dbReference type="GO" id="GO:0022904">
    <property type="term" value="P:respiratory electron transport chain"/>
    <property type="evidence" value="ECO:0007669"/>
    <property type="project" value="TreeGrafter"/>
</dbReference>
<feature type="transmembrane region" description="Helical" evidence="15">
    <location>
        <begin position="584"/>
        <end position="605"/>
    </location>
</feature>
<keyword evidence="6 14" id="KW-0679">Respiratory chain</keyword>
<evidence type="ECO:0000256" key="6">
    <source>
        <dbReference type="ARBA" id="ARBA00022660"/>
    </source>
</evidence>
<evidence type="ECO:0000256" key="4">
    <source>
        <dbReference type="ARBA" id="ARBA00022475"/>
    </source>
</evidence>
<dbReference type="PROSITE" id="PS50855">
    <property type="entry name" value="COX1"/>
    <property type="match status" value="1"/>
</dbReference>
<evidence type="ECO:0000259" key="16">
    <source>
        <dbReference type="PROSITE" id="PS50855"/>
    </source>
</evidence>
<dbReference type="NCBIfam" id="TIGR02843">
    <property type="entry name" value="CyoB"/>
    <property type="match status" value="1"/>
</dbReference>